<dbReference type="RefSeq" id="WP_092354969.1">
    <property type="nucleotide sequence ID" value="NZ_CAJTPY010000074.1"/>
</dbReference>
<dbReference type="SUPFAM" id="SSF160704">
    <property type="entry name" value="YehR-like"/>
    <property type="match status" value="1"/>
</dbReference>
<protein>
    <recommendedName>
        <fullName evidence="3">DUF1307 domain-containing protein</fullName>
    </recommendedName>
</protein>
<evidence type="ECO:0000313" key="2">
    <source>
        <dbReference type="Proteomes" id="UP000198558"/>
    </source>
</evidence>
<dbReference type="EMBL" id="FOIN01000026">
    <property type="protein sequence ID" value="SET66631.1"/>
    <property type="molecule type" value="Genomic_DNA"/>
</dbReference>
<sequence>MKKKIFIFLFVTILLIGCGPKDVKADKKLIGTLSSSMDNQTLKSTIEIEYNSESGVATYGIFKTKYSGLEKTVTNNEILAELINRQSIDEQIEGIEVSLEVTDTSFDFEEKWDYNKVDIVAVKEADEQQISFIENDKYSIAKIKEFYNKQGYTFKEKEIK</sequence>
<proteinExistence type="predicted"/>
<evidence type="ECO:0000313" key="1">
    <source>
        <dbReference type="EMBL" id="SET66631.1"/>
    </source>
</evidence>
<dbReference type="GeneID" id="78288907"/>
<reference evidence="2" key="1">
    <citation type="submission" date="2016-10" db="EMBL/GenBank/DDBJ databases">
        <authorList>
            <person name="Varghese N."/>
            <person name="Submissions S."/>
        </authorList>
    </citation>
    <scope>NUCLEOTIDE SEQUENCE [LARGE SCALE GENOMIC DNA]</scope>
    <source>
        <strain evidence="2">DSM 1551</strain>
    </source>
</reference>
<name>A0A1I0G6S0_9FIRM</name>
<dbReference type="Proteomes" id="UP000198558">
    <property type="component" value="Unassembled WGS sequence"/>
</dbReference>
<dbReference type="PROSITE" id="PS51257">
    <property type="entry name" value="PROKAR_LIPOPROTEIN"/>
    <property type="match status" value="1"/>
</dbReference>
<dbReference type="InterPro" id="IPR036699">
    <property type="entry name" value="YehR-like_sf"/>
</dbReference>
<organism evidence="1 2">
    <name type="scientific">Thomasclavelia cocleata</name>
    <dbReference type="NCBI Taxonomy" id="69824"/>
    <lineage>
        <taxon>Bacteria</taxon>
        <taxon>Bacillati</taxon>
        <taxon>Bacillota</taxon>
        <taxon>Erysipelotrichia</taxon>
        <taxon>Erysipelotrichales</taxon>
        <taxon>Coprobacillaceae</taxon>
        <taxon>Thomasclavelia</taxon>
    </lineage>
</organism>
<dbReference type="AlphaFoldDB" id="A0A1I0G6S0"/>
<dbReference type="Gene3D" id="3.30.1830.10">
    <property type="entry name" value="YehR-like"/>
    <property type="match status" value="1"/>
</dbReference>
<dbReference type="OrthoDB" id="1655295at2"/>
<keyword evidence="2" id="KW-1185">Reference proteome</keyword>
<evidence type="ECO:0008006" key="3">
    <source>
        <dbReference type="Google" id="ProtNLM"/>
    </source>
</evidence>
<accession>A0A1I0G6S0</accession>
<gene>
    <name evidence="1" type="ORF">SAMN04489758_12623</name>
</gene>